<dbReference type="EMBL" id="CABPRJ010002391">
    <property type="protein sequence ID" value="VVC44948.1"/>
    <property type="molecule type" value="Genomic_DNA"/>
</dbReference>
<evidence type="ECO:0000313" key="3">
    <source>
        <dbReference type="Proteomes" id="UP000325440"/>
    </source>
</evidence>
<dbReference type="GO" id="GO:0004519">
    <property type="term" value="F:endonuclease activity"/>
    <property type="evidence" value="ECO:0007669"/>
    <property type="project" value="UniProtKB-KW"/>
</dbReference>
<dbReference type="SUPFAM" id="SSF56219">
    <property type="entry name" value="DNase I-like"/>
    <property type="match status" value="1"/>
</dbReference>
<dbReference type="GO" id="GO:0004527">
    <property type="term" value="F:exonuclease activity"/>
    <property type="evidence" value="ECO:0007669"/>
    <property type="project" value="UniProtKB-KW"/>
</dbReference>
<keyword evidence="2" id="KW-0269">Exonuclease</keyword>
<dbReference type="InterPro" id="IPR005135">
    <property type="entry name" value="Endo/exonuclease/phosphatase"/>
</dbReference>
<dbReference type="PANTHER" id="PTHR23227">
    <property type="entry name" value="BUCENTAUR RELATED"/>
    <property type="match status" value="1"/>
</dbReference>
<name>A0A5E4NJ52_9HEMI</name>
<protein>
    <submittedName>
        <fullName evidence="2">Endonuclease/exonuclease/phosphatase</fullName>
    </submittedName>
</protein>
<reference evidence="2 3" key="1">
    <citation type="submission" date="2019-08" db="EMBL/GenBank/DDBJ databases">
        <authorList>
            <person name="Alioto T."/>
            <person name="Alioto T."/>
            <person name="Gomez Garrido J."/>
        </authorList>
    </citation>
    <scope>NUCLEOTIDE SEQUENCE [LARGE SCALE GENOMIC DNA]</scope>
</reference>
<dbReference type="CDD" id="cd09076">
    <property type="entry name" value="L1-EN"/>
    <property type="match status" value="1"/>
</dbReference>
<dbReference type="PANTHER" id="PTHR23227:SF85">
    <property type="entry name" value="CRANIOFACIAL DEVELOPMENT PROTEIN 2"/>
    <property type="match status" value="1"/>
</dbReference>
<dbReference type="InterPro" id="IPR036691">
    <property type="entry name" value="Endo/exonu/phosph_ase_sf"/>
</dbReference>
<organism evidence="2 3">
    <name type="scientific">Cinara cedri</name>
    <dbReference type="NCBI Taxonomy" id="506608"/>
    <lineage>
        <taxon>Eukaryota</taxon>
        <taxon>Metazoa</taxon>
        <taxon>Ecdysozoa</taxon>
        <taxon>Arthropoda</taxon>
        <taxon>Hexapoda</taxon>
        <taxon>Insecta</taxon>
        <taxon>Pterygota</taxon>
        <taxon>Neoptera</taxon>
        <taxon>Paraneoptera</taxon>
        <taxon>Hemiptera</taxon>
        <taxon>Sternorrhyncha</taxon>
        <taxon>Aphidomorpha</taxon>
        <taxon>Aphidoidea</taxon>
        <taxon>Aphididae</taxon>
        <taxon>Lachninae</taxon>
        <taxon>Cinara</taxon>
    </lineage>
</organism>
<keyword evidence="2" id="KW-0378">Hydrolase</keyword>
<evidence type="ECO:0000259" key="1">
    <source>
        <dbReference type="Pfam" id="PF03372"/>
    </source>
</evidence>
<sequence length="270" mass="30823">MDTSKAKYSGSKIVPYSDFRVGTAQEDLIMKSKIKTKRIGTWNVNTLLQADKIENLKIEIRRIKLDILGISEMRWRETGYFWSDEYRVIYSETEEGERTGQKGVGIILEKALGLRLLGYVQHSDRIIIIKINTKPNNTTKAEDNVIVMGDMNATVGEGKELAIVGQFGLGTRNDRGRILIEFCTRNDLIITNTHFQQHKRRKARKAPGDIRKAQIDYIMVKNRFKNQVKNSKSYPGADIGSDHNLVVAKCESKFKKLEKKNANVECGIIW</sequence>
<feature type="domain" description="Endonuclease/exonuclease/phosphatase" evidence="1">
    <location>
        <begin position="40"/>
        <end position="243"/>
    </location>
</feature>
<keyword evidence="2" id="KW-0540">Nuclease</keyword>
<evidence type="ECO:0000313" key="2">
    <source>
        <dbReference type="EMBL" id="VVC44948.1"/>
    </source>
</evidence>
<dbReference type="Proteomes" id="UP000325440">
    <property type="component" value="Unassembled WGS sequence"/>
</dbReference>
<keyword evidence="3" id="KW-1185">Reference proteome</keyword>
<dbReference type="AlphaFoldDB" id="A0A5E4NJ52"/>
<dbReference type="Pfam" id="PF03372">
    <property type="entry name" value="Exo_endo_phos"/>
    <property type="match status" value="1"/>
</dbReference>
<dbReference type="InterPro" id="IPR027124">
    <property type="entry name" value="Swc5/CFDP1/2"/>
</dbReference>
<gene>
    <name evidence="2" type="ORF">CINCED_3A022534</name>
</gene>
<accession>A0A5E4NJ52</accession>
<dbReference type="OrthoDB" id="10033659at2759"/>
<keyword evidence="2" id="KW-0255">Endonuclease</keyword>
<dbReference type="Gene3D" id="3.60.10.10">
    <property type="entry name" value="Endonuclease/exonuclease/phosphatase"/>
    <property type="match status" value="2"/>
</dbReference>
<proteinExistence type="predicted"/>